<proteinExistence type="inferred from homology"/>
<protein>
    <submittedName>
        <fullName evidence="6">DNA polymerase V-like isoform X1</fullName>
    </submittedName>
</protein>
<dbReference type="GeneID" id="111309054"/>
<dbReference type="OrthoDB" id="342531at2759"/>
<dbReference type="KEGG" id="dzi:111309054"/>
<sequence>MQVCKPSRLLDGGHSITGYHRLIVSFISSGYILYSVWLEVVLSAVEIWVSMAGKKRSFHSIGTANNVFTMLWNDKKLKDTASAMPMERKKMRKALEKERRFHALRDKDLHPKQKSITPLSTCSGRPLPEFHYRVFNDLCLADASVREAAVEKLVEELEEIQKVYERLENKDLLDQDGFKVDAEKDDGLKNCAPSLRYAVHRLIKGVSSPREHARQGFALGLTILIATIPSIRVGSLLKLIVDLLEVSSSMEGQEERDRLLGQLFAYGALARSDRLIKEWNCDNNTPHVKEFISALISLSSKKLYLKEGAVSVILEMVEKLPVKALLNHCLEAPGVIEWFEEASDLGNPDALLLALRIRERTSIDSAVLDKLLPNPFSPSNLFSANYLYSLTNCFKKSTFCGPRVHGVWSVVTDILLPDSNFQAEDAASVLNFSKKHKKGRKSSSFEEETAKNVQCFCEVVVEGSLLLSSHDCKNLALDILLLLLPRLPVSLTPIILSNKLVQCLMDILSSKNSWLYKVAQDFLNKLLDWVENDNVRRVAVIVALQKHSNGKFDCITKTKTVKNLMEEFETEAECMLFVQNMMNMFLDEGHASDGFSDETSEIGSVEDKNSARMLGNSDLLKSWIIESLPTVLKYLKKDPVAKFRVQKEILKFLAVQGLFFPSLGNEVTSFELQEKFRWPKAATSSALYRMCIEQLQSLLANTEKVEEHALEINDLGCYFMQIFSTLHNIPSIVLFQTLNNEDEKAIIKLKEMESRLYKEGVNLGFSSDGNKLHALRYLVILLLLEVLLRPGEYSEAASELVICCEKALAASGIRISSGEDKLDSDSITELMDVLVDTLLSLLSQSSASMQSVIEKVFRYFCVDVTDDGLFHMLQIIKKELKPARRPDSDGKDNDDDDDDLFYIEEDESIDDAETEETSDNDEQADDSEEVAGGEDLAIELPEDSDGDMDDDAMFRMDTHLAHIFKEKERMAGSETVQSQLVRFKLRVLSLLEIYLHEHRGKPQVLSVYSNLALAFVNPHTTECSEQLRQRIWGILQKKILKEKKLPEYEAMQLSTLESLLERNLELASKPFKLKKSASFLSKKKLSASSNRRKMHVSLAQDSTYWILKIIAFRNFSDVVLQRVFDILWAALVGYFDKKSSQLKSGFLKEIFRRHPRIGHKLLGLLLEKCGSAKLEFRRVEGLDLVIEVLKSPAPMKYGETRKGAAKRMLKSHLWSLSRLIKEVVRRMPEKQARRADVRKHCQRIFQMISRLGLSKSFLQCLGPDHGCESQLGDLFLRL</sequence>
<dbReference type="Proteomes" id="UP000515121">
    <property type="component" value="Unplaced"/>
</dbReference>
<dbReference type="PANTHER" id="PTHR13213:SF2">
    <property type="entry name" value="MYB-BINDING PROTEIN 1A"/>
    <property type="match status" value="1"/>
</dbReference>
<gene>
    <name evidence="6" type="primary">LOC111309054</name>
</gene>
<keyword evidence="5" id="KW-1185">Reference proteome</keyword>
<evidence type="ECO:0000256" key="2">
    <source>
        <dbReference type="ARBA" id="ARBA00006809"/>
    </source>
</evidence>
<dbReference type="AlphaFoldDB" id="A0A6P6AFL5"/>
<dbReference type="Pfam" id="PF04931">
    <property type="entry name" value="DNA_pol_phi"/>
    <property type="match status" value="1"/>
</dbReference>
<dbReference type="InterPro" id="IPR016024">
    <property type="entry name" value="ARM-type_fold"/>
</dbReference>
<comment type="subcellular location">
    <subcellularLocation>
        <location evidence="1">Nucleus</location>
    </subcellularLocation>
</comment>
<name>A0A6P6AFL5_DURZI</name>
<dbReference type="SUPFAM" id="SSF48371">
    <property type="entry name" value="ARM repeat"/>
    <property type="match status" value="1"/>
</dbReference>
<evidence type="ECO:0000313" key="5">
    <source>
        <dbReference type="Proteomes" id="UP000515121"/>
    </source>
</evidence>
<dbReference type="RefSeq" id="XP_022763606.1">
    <property type="nucleotide sequence ID" value="XM_022907871.1"/>
</dbReference>
<evidence type="ECO:0000256" key="4">
    <source>
        <dbReference type="SAM" id="MobiDB-lite"/>
    </source>
</evidence>
<keyword evidence="3" id="KW-0539">Nucleus</keyword>
<evidence type="ECO:0000256" key="3">
    <source>
        <dbReference type="ARBA" id="ARBA00023242"/>
    </source>
</evidence>
<feature type="region of interest" description="Disordered" evidence="4">
    <location>
        <begin position="905"/>
        <end position="947"/>
    </location>
</feature>
<dbReference type="InterPro" id="IPR007015">
    <property type="entry name" value="DNA_pol_V/MYBBP1A"/>
</dbReference>
<dbReference type="PANTHER" id="PTHR13213">
    <property type="entry name" value="MYB-BINDING PROTEIN 1A FAMILY MEMBER"/>
    <property type="match status" value="1"/>
</dbReference>
<dbReference type="GO" id="GO:0003677">
    <property type="term" value="F:DNA binding"/>
    <property type="evidence" value="ECO:0007669"/>
    <property type="project" value="InterPro"/>
</dbReference>
<dbReference type="GO" id="GO:0006355">
    <property type="term" value="P:regulation of DNA-templated transcription"/>
    <property type="evidence" value="ECO:0007669"/>
    <property type="project" value="InterPro"/>
</dbReference>
<accession>A0A6P6AFL5</accession>
<comment type="similarity">
    <text evidence="2">Belongs to the MYBBP1A family.</text>
</comment>
<organism evidence="5 6">
    <name type="scientific">Durio zibethinus</name>
    <name type="common">Durian</name>
    <dbReference type="NCBI Taxonomy" id="66656"/>
    <lineage>
        <taxon>Eukaryota</taxon>
        <taxon>Viridiplantae</taxon>
        <taxon>Streptophyta</taxon>
        <taxon>Embryophyta</taxon>
        <taxon>Tracheophyta</taxon>
        <taxon>Spermatophyta</taxon>
        <taxon>Magnoliopsida</taxon>
        <taxon>eudicotyledons</taxon>
        <taxon>Gunneridae</taxon>
        <taxon>Pentapetalae</taxon>
        <taxon>rosids</taxon>
        <taxon>malvids</taxon>
        <taxon>Malvales</taxon>
        <taxon>Malvaceae</taxon>
        <taxon>Helicteroideae</taxon>
        <taxon>Durio</taxon>
    </lineage>
</organism>
<reference evidence="6" key="1">
    <citation type="submission" date="2025-08" db="UniProtKB">
        <authorList>
            <consortium name="RefSeq"/>
        </authorList>
    </citation>
    <scope>IDENTIFICATION</scope>
    <source>
        <tissue evidence="6">Fruit stalk</tissue>
    </source>
</reference>
<dbReference type="GO" id="GO:0005730">
    <property type="term" value="C:nucleolus"/>
    <property type="evidence" value="ECO:0007669"/>
    <property type="project" value="InterPro"/>
</dbReference>
<evidence type="ECO:0000313" key="6">
    <source>
        <dbReference type="RefSeq" id="XP_022763606.1"/>
    </source>
</evidence>
<evidence type="ECO:0000256" key="1">
    <source>
        <dbReference type="ARBA" id="ARBA00004123"/>
    </source>
</evidence>